<keyword evidence="3" id="KW-1185">Reference proteome</keyword>
<evidence type="ECO:0000259" key="1">
    <source>
        <dbReference type="PROSITE" id="PS50234"/>
    </source>
</evidence>
<dbReference type="SUPFAM" id="SSF53300">
    <property type="entry name" value="vWA-like"/>
    <property type="match status" value="1"/>
</dbReference>
<dbReference type="SMART" id="SM00327">
    <property type="entry name" value="VWA"/>
    <property type="match status" value="1"/>
</dbReference>
<dbReference type="PROSITE" id="PS50234">
    <property type="entry name" value="VWFA"/>
    <property type="match status" value="1"/>
</dbReference>
<sequence>MNAHFEAIQGPVSARKLGMLRDIDDCAYDALIRAMPLISDYLKNEIDLADLAGLLLQIASEKPEAARAFADRIGNDPSLAGDYPGLRRWAVHGLQKHRNDIECMLHHFEWGSPQAYSDEQALHDTEELLRERGALLHYLAGFGFAEFSIDLHEPDTDGRQTRAVTIDDGVIRYPRRFHGDTTDRALLRRANIAHVAAHLRYSPLRRPAGNRRPSLVAMTALIEDARVERLMVRDYPGLKALWGGFHTATREVSGFDFAGLSARLARALHDDTYIDTNPWVGKGRELFEEAASKGLDDVNAFDRLARTLAINLGKMRLEPSADRQPEPIYRDDNAILWGPDTALPEDAERHSEIEIVDALQDGEKAERDVEGIDVRHRYRYPEWDHRLSELREGWATVVEEELPRRKTWPSLQRLTQPKIILSASARVPDRAIRLTRLTEGDEIDLNVVVENVVQQRARLSPDGRIFCRHGRRRRSTSVVLLMDFSISTERFVPGSFTKVIDVEKQAALVIAEAMEAQHDRIAIHGFSSNGRHEVNYRRIKDFDEPFGEEARSRLAASASRHSTRMGAAIRHATALLEAEAADHKVVLLLTDGEPSDIDVAEDDYLVEDAREAVVSALSKRVRTFCVTLDRRADHYARRIFGQRNFLIAERASTFANHTNRTLTRLLAL</sequence>
<dbReference type="InterPro" id="IPR051928">
    <property type="entry name" value="NorD/CobT"/>
</dbReference>
<dbReference type="Gene3D" id="3.40.50.410">
    <property type="entry name" value="von Willebrand factor, type A domain"/>
    <property type="match status" value="1"/>
</dbReference>
<dbReference type="Pfam" id="PF00092">
    <property type="entry name" value="VWA"/>
    <property type="match status" value="1"/>
</dbReference>
<dbReference type="PANTHER" id="PTHR41248">
    <property type="entry name" value="NORD PROTEIN"/>
    <property type="match status" value="1"/>
</dbReference>
<name>A0A285UW04_9HYPH</name>
<gene>
    <name evidence="2" type="ORF">SAMN05892877_11672</name>
</gene>
<dbReference type="EMBL" id="OBQD01000016">
    <property type="protein sequence ID" value="SOC45548.1"/>
    <property type="molecule type" value="Genomic_DNA"/>
</dbReference>
<dbReference type="OrthoDB" id="9758211at2"/>
<dbReference type="InterPro" id="IPR036465">
    <property type="entry name" value="vWFA_dom_sf"/>
</dbReference>
<accession>A0A285UW04</accession>
<protein>
    <submittedName>
        <fullName evidence="2">von Willebrand factor type A domain-containing protein</fullName>
    </submittedName>
</protein>
<dbReference type="Proteomes" id="UP000219167">
    <property type="component" value="Unassembled WGS sequence"/>
</dbReference>
<proteinExistence type="predicted"/>
<dbReference type="CDD" id="cd01454">
    <property type="entry name" value="vWA_norD_type"/>
    <property type="match status" value="1"/>
</dbReference>
<evidence type="ECO:0000313" key="3">
    <source>
        <dbReference type="Proteomes" id="UP000219167"/>
    </source>
</evidence>
<reference evidence="2 3" key="1">
    <citation type="submission" date="2017-08" db="EMBL/GenBank/DDBJ databases">
        <authorList>
            <person name="de Groot N.N."/>
        </authorList>
    </citation>
    <scope>NUCLEOTIDE SEQUENCE [LARGE SCALE GENOMIC DNA]</scope>
    <source>
        <strain evidence="2 3">JC85</strain>
    </source>
</reference>
<dbReference type="PANTHER" id="PTHR41248:SF1">
    <property type="entry name" value="NORD PROTEIN"/>
    <property type="match status" value="1"/>
</dbReference>
<dbReference type="InterPro" id="IPR002035">
    <property type="entry name" value="VWF_A"/>
</dbReference>
<feature type="domain" description="VWFA" evidence="1">
    <location>
        <begin position="477"/>
        <end position="668"/>
    </location>
</feature>
<dbReference type="AlphaFoldDB" id="A0A285UW04"/>
<evidence type="ECO:0000313" key="2">
    <source>
        <dbReference type="EMBL" id="SOC45548.1"/>
    </source>
</evidence>
<organism evidence="2 3">
    <name type="scientific">Rhizobium subbaraonis</name>
    <dbReference type="NCBI Taxonomy" id="908946"/>
    <lineage>
        <taxon>Bacteria</taxon>
        <taxon>Pseudomonadati</taxon>
        <taxon>Pseudomonadota</taxon>
        <taxon>Alphaproteobacteria</taxon>
        <taxon>Hyphomicrobiales</taxon>
        <taxon>Rhizobiaceae</taxon>
        <taxon>Rhizobium/Agrobacterium group</taxon>
        <taxon>Rhizobium</taxon>
    </lineage>
</organism>